<accession>A0A150Q652</accession>
<dbReference type="Pfam" id="PF08241">
    <property type="entry name" value="Methyltransf_11"/>
    <property type="match status" value="1"/>
</dbReference>
<dbReference type="InterPro" id="IPR013216">
    <property type="entry name" value="Methyltransf_11"/>
</dbReference>
<dbReference type="PANTHER" id="PTHR42912">
    <property type="entry name" value="METHYLTRANSFERASE"/>
    <property type="match status" value="1"/>
</dbReference>
<dbReference type="SUPFAM" id="SSF53335">
    <property type="entry name" value="S-adenosyl-L-methionine-dependent methyltransferases"/>
    <property type="match status" value="1"/>
</dbReference>
<dbReference type="RefSeq" id="WP_081426968.1">
    <property type="nucleotide sequence ID" value="NZ_JEMA01000997.1"/>
</dbReference>
<dbReference type="CDD" id="cd02440">
    <property type="entry name" value="AdoMet_MTases"/>
    <property type="match status" value="1"/>
</dbReference>
<organism evidence="2 3">
    <name type="scientific">Sorangium cellulosum</name>
    <name type="common">Polyangium cellulosum</name>
    <dbReference type="NCBI Taxonomy" id="56"/>
    <lineage>
        <taxon>Bacteria</taxon>
        <taxon>Pseudomonadati</taxon>
        <taxon>Myxococcota</taxon>
        <taxon>Polyangia</taxon>
        <taxon>Polyangiales</taxon>
        <taxon>Polyangiaceae</taxon>
        <taxon>Sorangium</taxon>
    </lineage>
</organism>
<protein>
    <recommendedName>
        <fullName evidence="1">Methyltransferase type 11 domain-containing protein</fullName>
    </recommendedName>
</protein>
<evidence type="ECO:0000313" key="3">
    <source>
        <dbReference type="Proteomes" id="UP000075260"/>
    </source>
</evidence>
<comment type="caution">
    <text evidence="2">The sequence shown here is derived from an EMBL/GenBank/DDBJ whole genome shotgun (WGS) entry which is preliminary data.</text>
</comment>
<proteinExistence type="predicted"/>
<dbReference type="Gene3D" id="3.40.50.150">
    <property type="entry name" value="Vaccinia Virus protein VP39"/>
    <property type="match status" value="1"/>
</dbReference>
<feature type="domain" description="Methyltransferase type 11" evidence="1">
    <location>
        <begin position="58"/>
        <end position="147"/>
    </location>
</feature>
<evidence type="ECO:0000313" key="2">
    <source>
        <dbReference type="EMBL" id="KYF63465.1"/>
    </source>
</evidence>
<dbReference type="EMBL" id="JEMA01000997">
    <property type="protein sequence ID" value="KYF63465.1"/>
    <property type="molecule type" value="Genomic_DNA"/>
</dbReference>
<dbReference type="Proteomes" id="UP000075260">
    <property type="component" value="Unassembled WGS sequence"/>
</dbReference>
<name>A0A150Q652_SORCE</name>
<dbReference type="AlphaFoldDB" id="A0A150Q652"/>
<gene>
    <name evidence="2" type="ORF">BE15_37280</name>
</gene>
<reference evidence="2 3" key="1">
    <citation type="submission" date="2014-02" db="EMBL/GenBank/DDBJ databases">
        <title>The small core and large imbalanced accessory genome model reveals a collaborative survival strategy of Sorangium cellulosum strains in nature.</title>
        <authorList>
            <person name="Han K."/>
            <person name="Peng R."/>
            <person name="Blom J."/>
            <person name="Li Y.-Z."/>
        </authorList>
    </citation>
    <scope>NUCLEOTIDE SEQUENCE [LARGE SCALE GENOMIC DNA]</scope>
    <source>
        <strain evidence="2 3">So0008-312</strain>
    </source>
</reference>
<dbReference type="OrthoDB" id="9769602at2"/>
<sequence length="271" mass="30587">MSESMSPLRGITSFADLLALPYFEFLSCLGGFALHPGGLAATVDLLKIAGLRAQDRVLEIGCGTGHTTRALLSAGLDVSVVEPSQRMLQAALRNCERLTQRRPKHYLCRAEDLSCLPARSFDVVLYECVFGFISDPKRALRECARVMADSRSRVCVIDMHYVAEPPQRVRRELSDIFGKDIAILYEADWRELFANFASTHWDAGELSDVAAPGPDGIRQILSDAGLLDQLPGSGDERFEQISRRWHEWNRVFNENKRHMRLHRAVWTPRFN</sequence>
<dbReference type="InterPro" id="IPR029063">
    <property type="entry name" value="SAM-dependent_MTases_sf"/>
</dbReference>
<dbReference type="GO" id="GO:0008757">
    <property type="term" value="F:S-adenosylmethionine-dependent methyltransferase activity"/>
    <property type="evidence" value="ECO:0007669"/>
    <property type="project" value="InterPro"/>
</dbReference>
<dbReference type="InterPro" id="IPR050508">
    <property type="entry name" value="Methyltransf_Superfamily"/>
</dbReference>
<evidence type="ECO:0000259" key="1">
    <source>
        <dbReference type="Pfam" id="PF08241"/>
    </source>
</evidence>